<dbReference type="OrthoDB" id="5778525at2759"/>
<comment type="subcellular location">
    <subcellularLocation>
        <location evidence="1">Nucleus</location>
    </subcellularLocation>
</comment>
<evidence type="ECO:0000256" key="4">
    <source>
        <dbReference type="ARBA" id="ARBA00023163"/>
    </source>
</evidence>
<dbReference type="AlphaFoldDB" id="A0A5N5QWI9"/>
<evidence type="ECO:0000256" key="5">
    <source>
        <dbReference type="ARBA" id="ARBA00023242"/>
    </source>
</evidence>
<dbReference type="GO" id="GO:0000981">
    <property type="term" value="F:DNA-binding transcription factor activity, RNA polymerase II-specific"/>
    <property type="evidence" value="ECO:0007669"/>
    <property type="project" value="TreeGrafter"/>
</dbReference>
<gene>
    <name evidence="7" type="ORF">CTheo_988</name>
</gene>
<evidence type="ECO:0000256" key="1">
    <source>
        <dbReference type="ARBA" id="ARBA00004123"/>
    </source>
</evidence>
<feature type="compositionally biased region" description="Low complexity" evidence="6">
    <location>
        <begin position="108"/>
        <end position="124"/>
    </location>
</feature>
<dbReference type="InterPro" id="IPR052207">
    <property type="entry name" value="Max-like/E-box_TFs"/>
</dbReference>
<dbReference type="GO" id="GO:0046983">
    <property type="term" value="F:protein dimerization activity"/>
    <property type="evidence" value="ECO:0007669"/>
    <property type="project" value="InterPro"/>
</dbReference>
<dbReference type="InterPro" id="IPR036638">
    <property type="entry name" value="HLH_DNA-bd_sf"/>
</dbReference>
<sequence>MQRSVPHRYHAHPAASGLNHHLQSAMTHPLLSSAEENSIFGFLDALDWDLDESVGAGMPAFDSGAAAGSMDVDPYFSAQRQPLQLPFNTLAPLPLDLASPHVSDGSSRTTPTPTTATTPLTRPAKPLLTQPQKRLNHIMSEQKRRNAIKEGYETLAMLLAPGDVSFKLDELTSPHRKDQAARMASEFGYTGRPGRARGSGKNGKAKKMGKGKSGMLFRAVEFCKWLQQDVDALQQEVDRLEKAFGAHSITSAASAPSRS</sequence>
<name>A0A5N5QWI9_9AGAM</name>
<evidence type="ECO:0000256" key="3">
    <source>
        <dbReference type="ARBA" id="ARBA00023125"/>
    </source>
</evidence>
<keyword evidence="3" id="KW-0238">DNA-binding</keyword>
<keyword evidence="5" id="KW-0539">Nucleus</keyword>
<proteinExistence type="predicted"/>
<feature type="region of interest" description="Disordered" evidence="6">
    <location>
        <begin position="98"/>
        <end position="124"/>
    </location>
</feature>
<feature type="region of interest" description="Disordered" evidence="6">
    <location>
        <begin position="187"/>
        <end position="210"/>
    </location>
</feature>
<evidence type="ECO:0000313" key="7">
    <source>
        <dbReference type="EMBL" id="KAB5595527.1"/>
    </source>
</evidence>
<evidence type="ECO:0000256" key="6">
    <source>
        <dbReference type="SAM" id="MobiDB-lite"/>
    </source>
</evidence>
<dbReference type="SUPFAM" id="SSF47459">
    <property type="entry name" value="HLH, helix-loop-helix DNA-binding domain"/>
    <property type="match status" value="1"/>
</dbReference>
<dbReference type="GO" id="GO:0005634">
    <property type="term" value="C:nucleus"/>
    <property type="evidence" value="ECO:0007669"/>
    <property type="project" value="UniProtKB-SubCell"/>
</dbReference>
<dbReference type="EMBL" id="SSOP01000008">
    <property type="protein sequence ID" value="KAB5595527.1"/>
    <property type="molecule type" value="Genomic_DNA"/>
</dbReference>
<evidence type="ECO:0000313" key="8">
    <source>
        <dbReference type="Proteomes" id="UP000383932"/>
    </source>
</evidence>
<comment type="caution">
    <text evidence="7">The sequence shown here is derived from an EMBL/GenBank/DDBJ whole genome shotgun (WGS) entry which is preliminary data.</text>
</comment>
<dbReference type="Proteomes" id="UP000383932">
    <property type="component" value="Unassembled WGS sequence"/>
</dbReference>
<protein>
    <submittedName>
        <fullName evidence="7">HLH domain-containing protein</fullName>
    </submittedName>
</protein>
<accession>A0A5N5QWI9</accession>
<dbReference type="PANTHER" id="PTHR15741:SF27">
    <property type="entry name" value="TRANSCRIPTION FACTOR AP-4"/>
    <property type="match status" value="1"/>
</dbReference>
<keyword evidence="4" id="KW-0804">Transcription</keyword>
<keyword evidence="8" id="KW-1185">Reference proteome</keyword>
<keyword evidence="2" id="KW-0805">Transcription regulation</keyword>
<dbReference type="GO" id="GO:0000978">
    <property type="term" value="F:RNA polymerase II cis-regulatory region sequence-specific DNA binding"/>
    <property type="evidence" value="ECO:0007669"/>
    <property type="project" value="TreeGrafter"/>
</dbReference>
<dbReference type="PANTHER" id="PTHR15741">
    <property type="entry name" value="BASIC HELIX-LOOP-HELIX ZIP TRANSCRIPTION FACTOR"/>
    <property type="match status" value="1"/>
</dbReference>
<evidence type="ECO:0000256" key="2">
    <source>
        <dbReference type="ARBA" id="ARBA00023015"/>
    </source>
</evidence>
<reference evidence="7 8" key="1">
    <citation type="journal article" date="2019" name="Fungal Biol. Biotechnol.">
        <title>Draft genome sequence of fastidious pathogen Ceratobasidium theobromae, which causes vascular-streak dieback in Theobroma cacao.</title>
        <authorList>
            <person name="Ali S.S."/>
            <person name="Asman A."/>
            <person name="Shao J."/>
            <person name="Firmansyah A.P."/>
            <person name="Susilo A.W."/>
            <person name="Rosmana A."/>
            <person name="McMahon P."/>
            <person name="Junaid M."/>
            <person name="Guest D."/>
            <person name="Kheng T.Y."/>
            <person name="Meinhardt L.W."/>
            <person name="Bailey B.A."/>
        </authorList>
    </citation>
    <scope>NUCLEOTIDE SEQUENCE [LARGE SCALE GENOMIC DNA]</scope>
    <source>
        <strain evidence="7 8">CT2</strain>
    </source>
</reference>
<organism evidence="7 8">
    <name type="scientific">Ceratobasidium theobromae</name>
    <dbReference type="NCBI Taxonomy" id="1582974"/>
    <lineage>
        <taxon>Eukaryota</taxon>
        <taxon>Fungi</taxon>
        <taxon>Dikarya</taxon>
        <taxon>Basidiomycota</taxon>
        <taxon>Agaricomycotina</taxon>
        <taxon>Agaricomycetes</taxon>
        <taxon>Cantharellales</taxon>
        <taxon>Ceratobasidiaceae</taxon>
        <taxon>Ceratobasidium</taxon>
    </lineage>
</organism>
<dbReference type="Gene3D" id="4.10.280.10">
    <property type="entry name" value="Helix-loop-helix DNA-binding domain"/>
    <property type="match status" value="1"/>
</dbReference>